<dbReference type="AlphaFoldDB" id="A0A0S7BJT0"/>
<dbReference type="Pfam" id="PF00571">
    <property type="entry name" value="CBS"/>
    <property type="match status" value="2"/>
</dbReference>
<dbReference type="RefSeq" id="WP_075073200.1">
    <property type="nucleotide sequence ID" value="NZ_DF967972.1"/>
</dbReference>
<dbReference type="PROSITE" id="PS51371">
    <property type="entry name" value="CBS"/>
    <property type="match status" value="2"/>
</dbReference>
<evidence type="ECO:0000313" key="4">
    <source>
        <dbReference type="EMBL" id="GAP13898.1"/>
    </source>
</evidence>
<protein>
    <submittedName>
        <fullName evidence="4">Predicted signal-transduction protein containing cAMP-binding and CBS domains</fullName>
    </submittedName>
</protein>
<dbReference type="PANTHER" id="PTHR43080">
    <property type="entry name" value="CBS DOMAIN-CONTAINING PROTEIN CBSX3, MITOCHONDRIAL"/>
    <property type="match status" value="1"/>
</dbReference>
<organism evidence="4">
    <name type="scientific">Longilinea arvoryzae</name>
    <dbReference type="NCBI Taxonomy" id="360412"/>
    <lineage>
        <taxon>Bacteria</taxon>
        <taxon>Bacillati</taxon>
        <taxon>Chloroflexota</taxon>
        <taxon>Anaerolineae</taxon>
        <taxon>Anaerolineales</taxon>
        <taxon>Anaerolineaceae</taxon>
        <taxon>Longilinea</taxon>
    </lineage>
</organism>
<proteinExistence type="predicted"/>
<evidence type="ECO:0000313" key="5">
    <source>
        <dbReference type="Proteomes" id="UP000055060"/>
    </source>
</evidence>
<name>A0A0S7BJT0_9CHLR</name>
<feature type="domain" description="CBS" evidence="3">
    <location>
        <begin position="9"/>
        <end position="68"/>
    </location>
</feature>
<dbReference type="InterPro" id="IPR000644">
    <property type="entry name" value="CBS_dom"/>
</dbReference>
<keyword evidence="1 2" id="KW-0129">CBS domain</keyword>
<gene>
    <name evidence="4" type="ORF">LARV_01657</name>
</gene>
<dbReference type="SMART" id="SM00116">
    <property type="entry name" value="CBS"/>
    <property type="match status" value="2"/>
</dbReference>
<sequence length="139" mass="15643">MQLSVKDWMKDLVVYIDPDDTVCDALEKMRHRYISSLIVNKTETNPNYGIVTSIDIVDKIVAQQRDPSKTKVREIMNSPLITVETKMLLSECAAKMKEARIHHLPVINEHGDIVGLISSTDFLIVAEVMGKGFGERTLS</sequence>
<dbReference type="InterPro" id="IPR051257">
    <property type="entry name" value="Diverse_CBS-Domain"/>
</dbReference>
<dbReference type="SUPFAM" id="SSF54631">
    <property type="entry name" value="CBS-domain pair"/>
    <property type="match status" value="1"/>
</dbReference>
<evidence type="ECO:0000256" key="1">
    <source>
        <dbReference type="ARBA" id="ARBA00023122"/>
    </source>
</evidence>
<dbReference type="InterPro" id="IPR046342">
    <property type="entry name" value="CBS_dom_sf"/>
</dbReference>
<dbReference type="Proteomes" id="UP000055060">
    <property type="component" value="Unassembled WGS sequence"/>
</dbReference>
<accession>A0A0S7BJT0</accession>
<dbReference type="Gene3D" id="3.10.580.10">
    <property type="entry name" value="CBS-domain"/>
    <property type="match status" value="1"/>
</dbReference>
<dbReference type="PANTHER" id="PTHR43080:SF2">
    <property type="entry name" value="CBS DOMAIN-CONTAINING PROTEIN"/>
    <property type="match status" value="1"/>
</dbReference>
<feature type="domain" description="CBS" evidence="3">
    <location>
        <begin position="76"/>
        <end position="135"/>
    </location>
</feature>
<dbReference type="OrthoDB" id="161457at2"/>
<keyword evidence="5" id="KW-1185">Reference proteome</keyword>
<dbReference type="EMBL" id="DF967972">
    <property type="protein sequence ID" value="GAP13898.1"/>
    <property type="molecule type" value="Genomic_DNA"/>
</dbReference>
<evidence type="ECO:0000256" key="2">
    <source>
        <dbReference type="PROSITE-ProRule" id="PRU00703"/>
    </source>
</evidence>
<dbReference type="STRING" id="360412.LARV_01657"/>
<evidence type="ECO:0000259" key="3">
    <source>
        <dbReference type="PROSITE" id="PS51371"/>
    </source>
</evidence>
<reference evidence="4" key="1">
    <citation type="submission" date="2015-07" db="EMBL/GenBank/DDBJ databases">
        <title>Draft Genome Sequences of Anaerolinea thermolimosa IMO-1, Bellilinea caldifistulae GOMI-1, Leptolinea tardivitalis YMTK-2, Levilinea saccharolytica KIBI-1,Longilinea arvoryzae KOME-1, Previously Described as Members of the Anaerolineaceae (Chloroflexi).</title>
        <authorList>
            <person name="Sekiguchi Y."/>
            <person name="Ohashi A."/>
            <person name="Matsuura N."/>
            <person name="Tourlousse M.D."/>
        </authorList>
    </citation>
    <scope>NUCLEOTIDE SEQUENCE [LARGE SCALE GENOMIC DNA]</scope>
    <source>
        <strain evidence="4">KOME-1</strain>
    </source>
</reference>